<name>A0AAE1NVZ8_9EUCA</name>
<feature type="region of interest" description="Disordered" evidence="1">
    <location>
        <begin position="70"/>
        <end position="102"/>
    </location>
</feature>
<evidence type="ECO:0000256" key="1">
    <source>
        <dbReference type="SAM" id="MobiDB-lite"/>
    </source>
</evidence>
<gene>
    <name evidence="2" type="ORF">Pmani_031106</name>
</gene>
<evidence type="ECO:0000313" key="2">
    <source>
        <dbReference type="EMBL" id="KAK4296396.1"/>
    </source>
</evidence>
<dbReference type="AlphaFoldDB" id="A0AAE1NVZ8"/>
<sequence>MPLKVRFKPQVMAGEEKDSTPLVEKVQIIPLLYLTPPPLHLTISLHLIPPPPPLHLTPLPLHLRPPHPSYSLHLTPSTTPTTSPPTINYLHPNDSIESCQGH</sequence>
<reference evidence="2" key="1">
    <citation type="submission" date="2023-11" db="EMBL/GenBank/DDBJ databases">
        <title>Genome assemblies of two species of porcelain crab, Petrolisthes cinctipes and Petrolisthes manimaculis (Anomura: Porcellanidae).</title>
        <authorList>
            <person name="Angst P."/>
        </authorList>
    </citation>
    <scope>NUCLEOTIDE SEQUENCE</scope>
    <source>
        <strain evidence="2">PB745_02</strain>
        <tissue evidence="2">Gill</tissue>
    </source>
</reference>
<dbReference type="Proteomes" id="UP001292094">
    <property type="component" value="Unassembled WGS sequence"/>
</dbReference>
<evidence type="ECO:0000313" key="3">
    <source>
        <dbReference type="Proteomes" id="UP001292094"/>
    </source>
</evidence>
<dbReference type="EMBL" id="JAWZYT010003867">
    <property type="protein sequence ID" value="KAK4296396.1"/>
    <property type="molecule type" value="Genomic_DNA"/>
</dbReference>
<protein>
    <submittedName>
        <fullName evidence="2">Uncharacterized protein</fullName>
    </submittedName>
</protein>
<keyword evidence="3" id="KW-1185">Reference proteome</keyword>
<organism evidence="2 3">
    <name type="scientific">Petrolisthes manimaculis</name>
    <dbReference type="NCBI Taxonomy" id="1843537"/>
    <lineage>
        <taxon>Eukaryota</taxon>
        <taxon>Metazoa</taxon>
        <taxon>Ecdysozoa</taxon>
        <taxon>Arthropoda</taxon>
        <taxon>Crustacea</taxon>
        <taxon>Multicrustacea</taxon>
        <taxon>Malacostraca</taxon>
        <taxon>Eumalacostraca</taxon>
        <taxon>Eucarida</taxon>
        <taxon>Decapoda</taxon>
        <taxon>Pleocyemata</taxon>
        <taxon>Anomura</taxon>
        <taxon>Galatheoidea</taxon>
        <taxon>Porcellanidae</taxon>
        <taxon>Petrolisthes</taxon>
    </lineage>
</organism>
<proteinExistence type="predicted"/>
<accession>A0AAE1NVZ8</accession>
<comment type="caution">
    <text evidence="2">The sequence shown here is derived from an EMBL/GenBank/DDBJ whole genome shotgun (WGS) entry which is preliminary data.</text>
</comment>
<feature type="compositionally biased region" description="Low complexity" evidence="1">
    <location>
        <begin position="70"/>
        <end position="86"/>
    </location>
</feature>